<feature type="region of interest" description="Disordered" evidence="1">
    <location>
        <begin position="118"/>
        <end position="214"/>
    </location>
</feature>
<dbReference type="GO" id="GO:0005886">
    <property type="term" value="C:plasma membrane"/>
    <property type="evidence" value="ECO:0007669"/>
    <property type="project" value="InterPro"/>
</dbReference>
<dbReference type="Proteomes" id="UP001154282">
    <property type="component" value="Unassembled WGS sequence"/>
</dbReference>
<gene>
    <name evidence="2" type="ORF">LITE_LOCUS46540</name>
</gene>
<keyword evidence="3" id="KW-1185">Reference proteome</keyword>
<feature type="compositionally biased region" description="Basic residues" evidence="1">
    <location>
        <begin position="159"/>
        <end position="175"/>
    </location>
</feature>
<evidence type="ECO:0000313" key="3">
    <source>
        <dbReference type="Proteomes" id="UP001154282"/>
    </source>
</evidence>
<feature type="compositionally biased region" description="Pro residues" evidence="1">
    <location>
        <begin position="135"/>
        <end position="146"/>
    </location>
</feature>
<evidence type="ECO:0000256" key="1">
    <source>
        <dbReference type="SAM" id="MobiDB-lite"/>
    </source>
</evidence>
<accession>A0AAV0R631</accession>
<dbReference type="EMBL" id="CAMGYJ010000010">
    <property type="protein sequence ID" value="CAI0552676.1"/>
    <property type="molecule type" value="Genomic_DNA"/>
</dbReference>
<feature type="compositionally biased region" description="Pro residues" evidence="1">
    <location>
        <begin position="177"/>
        <end position="189"/>
    </location>
</feature>
<protein>
    <submittedName>
        <fullName evidence="2">Uncharacterized protein</fullName>
    </submittedName>
</protein>
<comment type="caution">
    <text evidence="2">The sequence shown here is derived from an EMBL/GenBank/DDBJ whole genome shotgun (WGS) entry which is preliminary data.</text>
</comment>
<evidence type="ECO:0000313" key="2">
    <source>
        <dbReference type="EMBL" id="CAI0552676.1"/>
    </source>
</evidence>
<dbReference type="PANTHER" id="PTHR36549">
    <property type="entry name" value="LYSINE-RICH ARABINOGALACTAN PROTEIN 19"/>
    <property type="match status" value="1"/>
</dbReference>
<proteinExistence type="predicted"/>
<name>A0AAV0R631_9ROSI</name>
<reference evidence="2" key="1">
    <citation type="submission" date="2022-08" db="EMBL/GenBank/DDBJ databases">
        <authorList>
            <person name="Gutierrez-Valencia J."/>
        </authorList>
    </citation>
    <scope>NUCLEOTIDE SEQUENCE</scope>
</reference>
<feature type="region of interest" description="Disordered" evidence="1">
    <location>
        <begin position="1"/>
        <end position="22"/>
    </location>
</feature>
<dbReference type="InterPro" id="IPR038793">
    <property type="entry name" value="AGP19"/>
</dbReference>
<organism evidence="2 3">
    <name type="scientific">Linum tenue</name>
    <dbReference type="NCBI Taxonomy" id="586396"/>
    <lineage>
        <taxon>Eukaryota</taxon>
        <taxon>Viridiplantae</taxon>
        <taxon>Streptophyta</taxon>
        <taxon>Embryophyta</taxon>
        <taxon>Tracheophyta</taxon>
        <taxon>Spermatophyta</taxon>
        <taxon>Magnoliopsida</taxon>
        <taxon>eudicotyledons</taxon>
        <taxon>Gunneridae</taxon>
        <taxon>Pentapetalae</taxon>
        <taxon>rosids</taxon>
        <taxon>fabids</taxon>
        <taxon>Malpighiales</taxon>
        <taxon>Linaceae</taxon>
        <taxon>Linum</taxon>
    </lineage>
</organism>
<dbReference type="AlphaFoldDB" id="A0AAV0R631"/>
<feature type="compositionally biased region" description="Low complexity" evidence="1">
    <location>
        <begin position="118"/>
        <end position="134"/>
    </location>
</feature>
<dbReference type="PANTHER" id="PTHR36549:SF3">
    <property type="entry name" value="LYSINE-RICH ARABINOGALACTAN PROTEIN 19"/>
    <property type="match status" value="1"/>
</dbReference>
<sequence length="237" mass="24899">MSKYSRKHATFTPPPNRHNAGKKEWEGLTLTCKVIADSSSITFNLTYYSSAYNHRSSPYDIITTTVNSSSTGTVTDPCNDSHLTTISKGSTSRRANCPTSSVACACVCTSNTTTGFTTTPGTCKGTTSSSTSPAPLTPPPLPPLAPTPLSAVPSPAPAAHKHKKRPHKHKKHHHAPAPAPKPPSPPSPPVVTSSDDDIAPAPSPNTNGQDSQYLRGRMTTKWARTGLAVVLLLAAAV</sequence>